<dbReference type="RefSeq" id="WP_136900989.1">
    <property type="nucleotide sequence ID" value="NZ_SUME01000003.1"/>
</dbReference>
<organism evidence="2 3">
    <name type="scientific">Sphingobacterium olei</name>
    <dbReference type="NCBI Taxonomy" id="2571155"/>
    <lineage>
        <taxon>Bacteria</taxon>
        <taxon>Pseudomonadati</taxon>
        <taxon>Bacteroidota</taxon>
        <taxon>Sphingobacteriia</taxon>
        <taxon>Sphingobacteriales</taxon>
        <taxon>Sphingobacteriaceae</taxon>
        <taxon>Sphingobacterium</taxon>
    </lineage>
</organism>
<proteinExistence type="predicted"/>
<dbReference type="GO" id="GO:0005976">
    <property type="term" value="P:polysaccharide metabolic process"/>
    <property type="evidence" value="ECO:0007669"/>
    <property type="project" value="InterPro"/>
</dbReference>
<dbReference type="EMBL" id="SUME01000003">
    <property type="protein sequence ID" value="TJZ61335.1"/>
    <property type="molecule type" value="Genomic_DNA"/>
</dbReference>
<keyword evidence="2" id="KW-0413">Isomerase</keyword>
<dbReference type="OrthoDB" id="9806359at2"/>
<dbReference type="AlphaFoldDB" id="A0A4U0P292"/>
<reference evidence="2 3" key="1">
    <citation type="submission" date="2019-04" db="EMBL/GenBank/DDBJ databases">
        <title>Sphingobacterium olei sp. nov., isolated from oil-contaminated soil.</title>
        <authorList>
            <person name="Liu B."/>
        </authorList>
    </citation>
    <scope>NUCLEOTIDE SEQUENCE [LARGE SCALE GENOMIC DNA]</scope>
    <source>
        <strain evidence="2 3">HAL-9</strain>
    </source>
</reference>
<dbReference type="Pfam" id="PF01050">
    <property type="entry name" value="MannoseP_isomer"/>
    <property type="match status" value="1"/>
</dbReference>
<dbReference type="InterPro" id="IPR001538">
    <property type="entry name" value="Man6P_isomerase-2_C"/>
</dbReference>
<dbReference type="SUPFAM" id="SSF51182">
    <property type="entry name" value="RmlC-like cupins"/>
    <property type="match status" value="1"/>
</dbReference>
<dbReference type="GO" id="GO:0016853">
    <property type="term" value="F:isomerase activity"/>
    <property type="evidence" value="ECO:0007669"/>
    <property type="project" value="UniProtKB-KW"/>
</dbReference>
<dbReference type="GO" id="GO:0016779">
    <property type="term" value="F:nucleotidyltransferase activity"/>
    <property type="evidence" value="ECO:0007669"/>
    <property type="project" value="InterPro"/>
</dbReference>
<sequence length="166" mass="19037">MTYIDKGELFSQIEKQITDRGFTIENTDQNRPWGGFFVINEDQAQQFANEYFEGLDVQDLKISGKLSPKILIVGPNKRLSWQYHHRRAEIWRVIRGEVGVVTSPNDDEHELKILKEGDTIRLSQGERHRLVGLGGFGVVAEIWQHTDASNPSDESDIVRVQDDFGR</sequence>
<feature type="domain" description="Mannose-6-phosphate isomerase type II C-terminal" evidence="1">
    <location>
        <begin position="60"/>
        <end position="162"/>
    </location>
</feature>
<evidence type="ECO:0000313" key="2">
    <source>
        <dbReference type="EMBL" id="TJZ61335.1"/>
    </source>
</evidence>
<evidence type="ECO:0000259" key="1">
    <source>
        <dbReference type="Pfam" id="PF01050"/>
    </source>
</evidence>
<dbReference type="InterPro" id="IPR014710">
    <property type="entry name" value="RmlC-like_jellyroll"/>
</dbReference>
<name>A0A4U0P292_9SPHI</name>
<comment type="caution">
    <text evidence="2">The sequence shown here is derived from an EMBL/GenBank/DDBJ whole genome shotgun (WGS) entry which is preliminary data.</text>
</comment>
<dbReference type="Proteomes" id="UP000306808">
    <property type="component" value="Unassembled WGS sequence"/>
</dbReference>
<dbReference type="Gene3D" id="2.60.120.10">
    <property type="entry name" value="Jelly Rolls"/>
    <property type="match status" value="1"/>
</dbReference>
<keyword evidence="3" id="KW-1185">Reference proteome</keyword>
<dbReference type="InterPro" id="IPR011051">
    <property type="entry name" value="RmlC_Cupin_sf"/>
</dbReference>
<evidence type="ECO:0000313" key="3">
    <source>
        <dbReference type="Proteomes" id="UP000306808"/>
    </source>
</evidence>
<accession>A0A4U0P292</accession>
<protein>
    <submittedName>
        <fullName evidence="2">Phosphoheptose isomerase</fullName>
    </submittedName>
</protein>
<gene>
    <name evidence="2" type="ORF">FAZ15_09065</name>
</gene>